<evidence type="ECO:0000313" key="2">
    <source>
        <dbReference type="EMBL" id="SNS32947.1"/>
    </source>
</evidence>
<dbReference type="AlphaFoldDB" id="A0A239DKK3"/>
<gene>
    <name evidence="2" type="ORF">SAMN05216252_10535</name>
</gene>
<name>A0A239DKK3_9ACTN</name>
<evidence type="ECO:0000256" key="1">
    <source>
        <dbReference type="SAM" id="MobiDB-lite"/>
    </source>
</evidence>
<dbReference type="EMBL" id="FZOF01000005">
    <property type="protein sequence ID" value="SNS32947.1"/>
    <property type="molecule type" value="Genomic_DNA"/>
</dbReference>
<accession>A0A239DKK3</accession>
<evidence type="ECO:0000313" key="3">
    <source>
        <dbReference type="Proteomes" id="UP000198280"/>
    </source>
</evidence>
<organism evidence="2 3">
    <name type="scientific">Actinacidiphila glaucinigra</name>
    <dbReference type="NCBI Taxonomy" id="235986"/>
    <lineage>
        <taxon>Bacteria</taxon>
        <taxon>Bacillati</taxon>
        <taxon>Actinomycetota</taxon>
        <taxon>Actinomycetes</taxon>
        <taxon>Kitasatosporales</taxon>
        <taxon>Streptomycetaceae</taxon>
        <taxon>Actinacidiphila</taxon>
    </lineage>
</organism>
<feature type="region of interest" description="Disordered" evidence="1">
    <location>
        <begin position="143"/>
        <end position="268"/>
    </location>
</feature>
<reference evidence="2 3" key="1">
    <citation type="submission" date="2017-06" db="EMBL/GenBank/DDBJ databases">
        <authorList>
            <person name="Kim H.J."/>
            <person name="Triplett B.A."/>
        </authorList>
    </citation>
    <scope>NUCLEOTIDE SEQUENCE [LARGE SCALE GENOMIC DNA]</scope>
    <source>
        <strain evidence="2 3">CGMCC 4.1858</strain>
    </source>
</reference>
<keyword evidence="3" id="KW-1185">Reference proteome</keyword>
<dbReference type="Proteomes" id="UP000198280">
    <property type="component" value="Unassembled WGS sequence"/>
</dbReference>
<sequence>MGGCRRPAGALPVVRLSRRLAPFGRPAASCGGEGGAPCRVCRVRPCGWLGFRRRSGVGCSVGSGLVAVRGYGWPVTTPTVRGWRARRDRRLRVLSRSGVGLGFDVHDAESGPDLRQRKDRALFRRPYRRNRARCVSDCLAGTANHPQSRVTAGAPPTGSRRGNRPSVPADGNDTSARGEAPRSGALNPSHPPTRTCRPAPDRHPPLRSPPQCARRARDEPAHTHRPVARSELSNPGAGNGAGDLGPPDDRRPPEASQGRAAAVATGSS</sequence>
<protein>
    <submittedName>
        <fullName evidence="2">Uncharacterized protein</fullName>
    </submittedName>
</protein>
<proteinExistence type="predicted"/>